<dbReference type="EMBL" id="AKJY01000040">
    <property type="protein sequence ID" value="EJL71480.1"/>
    <property type="molecule type" value="Genomic_DNA"/>
</dbReference>
<dbReference type="Proteomes" id="UP000007509">
    <property type="component" value="Unassembled WGS sequence"/>
</dbReference>
<dbReference type="OrthoDB" id="1362573at2"/>
<evidence type="ECO:0008006" key="3">
    <source>
        <dbReference type="Google" id="ProtNLM"/>
    </source>
</evidence>
<accession>J2JUE1</accession>
<dbReference type="RefSeq" id="WP_007843745.1">
    <property type="nucleotide sequence ID" value="NZ_AKJY01000040.1"/>
</dbReference>
<proteinExistence type="predicted"/>
<evidence type="ECO:0000313" key="2">
    <source>
        <dbReference type="Proteomes" id="UP000007509"/>
    </source>
</evidence>
<evidence type="ECO:0000313" key="1">
    <source>
        <dbReference type="EMBL" id="EJL71480.1"/>
    </source>
</evidence>
<dbReference type="PROSITE" id="PS51257">
    <property type="entry name" value="PROKAR_LIPOPROTEIN"/>
    <property type="match status" value="1"/>
</dbReference>
<keyword evidence="2" id="KW-1185">Reference proteome</keyword>
<reference evidence="1 2" key="1">
    <citation type="journal article" date="2012" name="J. Bacteriol.">
        <title>Twenty-one genome sequences from Pseudomonas species and 19 genome sequences from diverse bacteria isolated from the rhizosphere and endosphere of Populus deltoides.</title>
        <authorList>
            <person name="Brown S.D."/>
            <person name="Utturkar S.M."/>
            <person name="Klingeman D.M."/>
            <person name="Johnson C.M."/>
            <person name="Martin S.L."/>
            <person name="Land M.L."/>
            <person name="Lu T.Y."/>
            <person name="Schadt C.W."/>
            <person name="Doktycz M.J."/>
            <person name="Pelletier D.A."/>
        </authorList>
    </citation>
    <scope>NUCLEOTIDE SEQUENCE [LARGE SCALE GENOMIC DNA]</scope>
    <source>
        <strain evidence="1 2">CF314</strain>
    </source>
</reference>
<name>J2JUE1_9FLAO</name>
<comment type="caution">
    <text evidence="1">The sequence shown here is derived from an EMBL/GenBank/DDBJ whole genome shotgun (WGS) entry which is preliminary data.</text>
</comment>
<protein>
    <recommendedName>
        <fullName evidence="3">Sel1 repeat protein</fullName>
    </recommendedName>
</protein>
<gene>
    <name evidence="1" type="ORF">PMI13_02326</name>
</gene>
<organism evidence="1 2">
    <name type="scientific">Chryseobacterium populi</name>
    <dbReference type="NCBI Taxonomy" id="1144316"/>
    <lineage>
        <taxon>Bacteria</taxon>
        <taxon>Pseudomonadati</taxon>
        <taxon>Bacteroidota</taxon>
        <taxon>Flavobacteriia</taxon>
        <taxon>Flavobacteriales</taxon>
        <taxon>Weeksellaceae</taxon>
        <taxon>Chryseobacterium group</taxon>
        <taxon>Chryseobacterium</taxon>
    </lineage>
</organism>
<sequence length="148" mass="17274">MKKIIILNILLLLISCNKKEKTKETTSPSSIKNSETTDKYLNDAILKGDTIAYIRAYKAYSIHGRDEEFLYYAIKMAEEHQYPFAYENVYTILSTISDEKGYNKKSKIGEYYLLRAYELGNAMAKERIKWKYSDENKKIPTSRSVLEN</sequence>
<dbReference type="PATRIC" id="fig|1144316.3.peg.2344"/>
<dbReference type="AlphaFoldDB" id="J2JUE1"/>